<feature type="transmembrane region" description="Helical" evidence="7">
    <location>
        <begin position="529"/>
        <end position="548"/>
    </location>
</feature>
<reference evidence="10 12" key="2">
    <citation type="submission" date="2021-03" db="EMBL/GenBank/DDBJ databases">
        <title>Rapid diversification of plasmids in a genus of pathogenic and nitrogen fixing bacteria.</title>
        <authorList>
            <person name="Weisberg A.J."/>
            <person name="Miller M."/>
            <person name="Ream W."/>
            <person name="Grunwald N.J."/>
            <person name="Chang J.H."/>
        </authorList>
    </citation>
    <scope>NUCLEOTIDE SEQUENCE [LARGE SCALE GENOMIC DNA]</scope>
    <source>
        <strain evidence="10 12">AF3.44</strain>
    </source>
</reference>
<dbReference type="KEGG" id="alf:CFBP5473_13540"/>
<keyword evidence="6 7" id="KW-0472">Membrane</keyword>
<feature type="domain" description="Glycosyltransferase 2-like" evidence="8">
    <location>
        <begin position="344"/>
        <end position="539"/>
    </location>
</feature>
<dbReference type="STRING" id="1367849.GCA_000518585_04270"/>
<dbReference type="AlphaFoldDB" id="A0A4D7DT95"/>
<dbReference type="Proteomes" id="UP000298545">
    <property type="component" value="Chromosome circular"/>
</dbReference>
<keyword evidence="12" id="KW-1185">Reference proteome</keyword>
<dbReference type="Gene3D" id="3.90.550.10">
    <property type="entry name" value="Spore Coat Polysaccharide Biosynthesis Protein SpsA, Chain A"/>
    <property type="match status" value="1"/>
</dbReference>
<evidence type="ECO:0000256" key="6">
    <source>
        <dbReference type="ARBA" id="ARBA00023136"/>
    </source>
</evidence>
<evidence type="ECO:0000256" key="2">
    <source>
        <dbReference type="ARBA" id="ARBA00022676"/>
    </source>
</evidence>
<feature type="transmembrane region" description="Helical" evidence="7">
    <location>
        <begin position="560"/>
        <end position="579"/>
    </location>
</feature>
<evidence type="ECO:0000256" key="7">
    <source>
        <dbReference type="SAM" id="Phobius"/>
    </source>
</evidence>
<proteinExistence type="predicted"/>
<comment type="subcellular location">
    <subcellularLocation>
        <location evidence="1">Membrane</location>
        <topology evidence="1">Multi-pass membrane protein</topology>
    </subcellularLocation>
</comment>
<evidence type="ECO:0000259" key="8">
    <source>
        <dbReference type="Pfam" id="PF13632"/>
    </source>
</evidence>
<evidence type="ECO:0000313" key="10">
    <source>
        <dbReference type="EMBL" id="QYA08286.1"/>
    </source>
</evidence>
<dbReference type="Pfam" id="PF13632">
    <property type="entry name" value="Glyco_trans_2_3"/>
    <property type="match status" value="1"/>
</dbReference>
<evidence type="ECO:0000256" key="1">
    <source>
        <dbReference type="ARBA" id="ARBA00004141"/>
    </source>
</evidence>
<evidence type="ECO:0000313" key="9">
    <source>
        <dbReference type="EMBL" id="QCI98827.1"/>
    </source>
</evidence>
<feature type="transmembrane region" description="Helical" evidence="7">
    <location>
        <begin position="192"/>
        <end position="211"/>
    </location>
</feature>
<accession>A0A4D7DT95</accession>
<gene>
    <name evidence="9" type="ORF">CFBP5473_13540</name>
    <name evidence="10" type="ORF">J5285_06195</name>
</gene>
<dbReference type="EMBL" id="CP039691">
    <property type="protein sequence ID" value="QCI98827.1"/>
    <property type="molecule type" value="Genomic_DNA"/>
</dbReference>
<dbReference type="PANTHER" id="PTHR43867:SF2">
    <property type="entry name" value="CELLULOSE SYNTHASE CATALYTIC SUBUNIT A [UDP-FORMING]"/>
    <property type="match status" value="1"/>
</dbReference>
<protein>
    <submittedName>
        <fullName evidence="9">Glycosyl transferase</fullName>
    </submittedName>
    <submittedName>
        <fullName evidence="10">Glycosyltransferase</fullName>
    </submittedName>
</protein>
<dbReference type="Proteomes" id="UP000826513">
    <property type="component" value="Chromosome 1"/>
</dbReference>
<keyword evidence="3 9" id="KW-0808">Transferase</keyword>
<dbReference type="InterPro" id="IPR050321">
    <property type="entry name" value="Glycosyltr_2/OpgH_subfam"/>
</dbReference>
<dbReference type="InterPro" id="IPR029044">
    <property type="entry name" value="Nucleotide-diphossugar_trans"/>
</dbReference>
<evidence type="ECO:0000256" key="4">
    <source>
        <dbReference type="ARBA" id="ARBA00022692"/>
    </source>
</evidence>
<keyword evidence="5 7" id="KW-1133">Transmembrane helix</keyword>
<reference evidence="9 11" key="1">
    <citation type="submission" date="2019-04" db="EMBL/GenBank/DDBJ databases">
        <title>Complete genome sequence of Agrobacterium larrymoorei CFBP5473.</title>
        <authorList>
            <person name="Haryono M."/>
            <person name="Chou L."/>
            <person name="Lin Y.-C."/>
            <person name="Lai E.-M."/>
            <person name="Kuo C.-H."/>
        </authorList>
    </citation>
    <scope>NUCLEOTIDE SEQUENCE [LARGE SCALE GENOMIC DNA]</scope>
    <source>
        <strain evidence="9 11">CFBP5473</strain>
    </source>
</reference>
<dbReference type="GO" id="GO:0016757">
    <property type="term" value="F:glycosyltransferase activity"/>
    <property type="evidence" value="ECO:0007669"/>
    <property type="project" value="UniProtKB-KW"/>
</dbReference>
<dbReference type="PANTHER" id="PTHR43867">
    <property type="entry name" value="CELLULOSE SYNTHASE CATALYTIC SUBUNIT A [UDP-FORMING]"/>
    <property type="match status" value="1"/>
</dbReference>
<feature type="transmembrane region" description="Helical" evidence="7">
    <location>
        <begin position="504"/>
        <end position="523"/>
    </location>
</feature>
<dbReference type="SUPFAM" id="SSF53448">
    <property type="entry name" value="Nucleotide-diphospho-sugar transferases"/>
    <property type="match status" value="1"/>
</dbReference>
<keyword evidence="2" id="KW-0328">Glycosyltransferase</keyword>
<dbReference type="InterPro" id="IPR001173">
    <property type="entry name" value="Glyco_trans_2-like"/>
</dbReference>
<feature type="transmembrane region" description="Helical" evidence="7">
    <location>
        <begin position="591"/>
        <end position="609"/>
    </location>
</feature>
<evidence type="ECO:0000313" key="12">
    <source>
        <dbReference type="Proteomes" id="UP000826513"/>
    </source>
</evidence>
<dbReference type="OrthoDB" id="7431422at2"/>
<evidence type="ECO:0000256" key="5">
    <source>
        <dbReference type="ARBA" id="ARBA00022989"/>
    </source>
</evidence>
<keyword evidence="4 7" id="KW-0812">Transmembrane</keyword>
<evidence type="ECO:0000256" key="3">
    <source>
        <dbReference type="ARBA" id="ARBA00022679"/>
    </source>
</evidence>
<sequence>MLVQDDFVAFEPLEDDPFLLSPAPPDRDDLAFLAELGIGKPYIDTFSELAERNGTTLEDELLANGLVTENAWYGAFARYLRLAFVETLDATIVVDTPALDTQLADSRMVRISPKDSKPYIAVVPDLETIGRLRQALKARPAIRKDLVVTTPSALREAVWQAGSERRTRQTINQLFEARPHYSARIVMEGKQGFFIGAGAALFAVSLCISAVPTLQLLHIFTSLLYLAALLFRLSPLQRAPDRNTLLLLDAAQDDQLPVYTILVALHREEAIIEQLVTALDRLDWPKSRLDIKLVCEADDPMTLNAIDRLELGRHFEVVRVPPSLPRTKPKALDYALAGVRGEFVAVYDAEDRPHRSQLREAYARFRHAPDSLACLQAPLIISNAETSWITSSFSLEYSALFRRMLPMLARTRMPLPLGGTSNHFRASTLKEVGAWDPYNVTEDADLGLRLYRFGYRCDVIHYPTLEDAPTELPVWMAQRARWFKGWLQTWLVMMRSPLSTARQMGWRAYLVFHLMIGGMLLSSLTHPLFLTYIAYIACMLWTGGLSAISPYQLTFFAIDTTNIIASYAIFLMMGLRGMIAHERKLVGRKWLFTPLYWLMLSAAAWRAVYELRYKPFVWNKTPHKPSNKGG</sequence>
<organism evidence="9 11">
    <name type="scientific">Agrobacterium larrymoorei</name>
    <dbReference type="NCBI Taxonomy" id="160699"/>
    <lineage>
        <taxon>Bacteria</taxon>
        <taxon>Pseudomonadati</taxon>
        <taxon>Pseudomonadota</taxon>
        <taxon>Alphaproteobacteria</taxon>
        <taxon>Hyphomicrobiales</taxon>
        <taxon>Rhizobiaceae</taxon>
        <taxon>Rhizobium/Agrobacterium group</taxon>
        <taxon>Agrobacterium</taxon>
    </lineage>
</organism>
<dbReference type="EMBL" id="CP072167">
    <property type="protein sequence ID" value="QYA08286.1"/>
    <property type="molecule type" value="Genomic_DNA"/>
</dbReference>
<dbReference type="GO" id="GO:0016020">
    <property type="term" value="C:membrane"/>
    <property type="evidence" value="ECO:0007669"/>
    <property type="project" value="UniProtKB-SubCell"/>
</dbReference>
<name>A0A4D7DT95_9HYPH</name>
<feature type="transmembrane region" description="Helical" evidence="7">
    <location>
        <begin position="217"/>
        <end position="233"/>
    </location>
</feature>
<dbReference type="RefSeq" id="WP_051441394.1">
    <property type="nucleotide sequence ID" value="NZ_CP039691.1"/>
</dbReference>
<evidence type="ECO:0000313" key="11">
    <source>
        <dbReference type="Proteomes" id="UP000298545"/>
    </source>
</evidence>